<evidence type="ECO:0000256" key="3">
    <source>
        <dbReference type="ARBA" id="ARBA00022475"/>
    </source>
</evidence>
<comment type="similarity">
    <text evidence="7">Belongs to the binding-protein-dependent transport system permease family.</text>
</comment>
<evidence type="ECO:0000256" key="5">
    <source>
        <dbReference type="ARBA" id="ARBA00022989"/>
    </source>
</evidence>
<evidence type="ECO:0000256" key="7">
    <source>
        <dbReference type="RuleBase" id="RU363032"/>
    </source>
</evidence>
<feature type="transmembrane region" description="Helical" evidence="7">
    <location>
        <begin position="116"/>
        <end position="140"/>
    </location>
</feature>
<evidence type="ECO:0000259" key="9">
    <source>
        <dbReference type="PROSITE" id="PS50928"/>
    </source>
</evidence>
<feature type="transmembrane region" description="Helical" evidence="7">
    <location>
        <begin position="152"/>
        <end position="171"/>
    </location>
</feature>
<dbReference type="PANTHER" id="PTHR43386:SF6">
    <property type="entry name" value="ABC TRANSPORTER PERMEASE PROTEIN"/>
    <property type="match status" value="1"/>
</dbReference>
<dbReference type="InterPro" id="IPR000515">
    <property type="entry name" value="MetI-like"/>
</dbReference>
<dbReference type="InterPro" id="IPR035906">
    <property type="entry name" value="MetI-like_sf"/>
</dbReference>
<keyword evidence="2 7" id="KW-0813">Transport</keyword>
<dbReference type="RefSeq" id="WP_070205119.1">
    <property type="nucleotide sequence ID" value="NZ_LJGZ01000114.1"/>
</dbReference>
<evidence type="ECO:0000256" key="8">
    <source>
        <dbReference type="SAM" id="MobiDB-lite"/>
    </source>
</evidence>
<name>A0A1E7LEL8_9ACTN</name>
<feature type="domain" description="ABC transmembrane type-1" evidence="9">
    <location>
        <begin position="112"/>
        <end position="308"/>
    </location>
</feature>
<keyword evidence="11" id="KW-1185">Reference proteome</keyword>
<feature type="region of interest" description="Disordered" evidence="8">
    <location>
        <begin position="1"/>
        <end position="28"/>
    </location>
</feature>
<accession>A0A1E7LEL8</accession>
<dbReference type="PANTHER" id="PTHR43386">
    <property type="entry name" value="OLIGOPEPTIDE TRANSPORT SYSTEM PERMEASE PROTEIN APPC"/>
    <property type="match status" value="1"/>
</dbReference>
<keyword evidence="6 7" id="KW-0472">Membrane</keyword>
<evidence type="ECO:0000256" key="6">
    <source>
        <dbReference type="ARBA" id="ARBA00023136"/>
    </source>
</evidence>
<dbReference type="InterPro" id="IPR050366">
    <property type="entry name" value="BP-dependent_transpt_permease"/>
</dbReference>
<protein>
    <submittedName>
        <fullName evidence="10">Peptide ABC transporter permease</fullName>
    </submittedName>
</protein>
<organism evidence="10 11">
    <name type="scientific">Streptomyces nanshensis</name>
    <dbReference type="NCBI Taxonomy" id="518642"/>
    <lineage>
        <taxon>Bacteria</taxon>
        <taxon>Bacillati</taxon>
        <taxon>Actinomycetota</taxon>
        <taxon>Actinomycetes</taxon>
        <taxon>Kitasatosporales</taxon>
        <taxon>Streptomycetaceae</taxon>
        <taxon>Streptomyces</taxon>
    </lineage>
</organism>
<dbReference type="PROSITE" id="PS50928">
    <property type="entry name" value="ABC_TM1"/>
    <property type="match status" value="1"/>
</dbReference>
<dbReference type="SUPFAM" id="SSF161098">
    <property type="entry name" value="MetI-like"/>
    <property type="match status" value="1"/>
</dbReference>
<evidence type="ECO:0000256" key="2">
    <source>
        <dbReference type="ARBA" id="ARBA00022448"/>
    </source>
</evidence>
<dbReference type="OrthoDB" id="9812701at2"/>
<keyword evidence="3" id="KW-1003">Cell membrane</keyword>
<dbReference type="Proteomes" id="UP000175971">
    <property type="component" value="Unassembled WGS sequence"/>
</dbReference>
<sequence>MPDATKTSAAPESAEEAKAASAKGTNSPVKELAKPRSLLQDAVRDLVRRPLFLIPSGIILVLVAMAAFPSLFASADPQLCELGRSLQKPSADAWFGYDARGCDVYARTIYGTRTSITVGVLATLGSALIALVFGLVAGFYGKWIDAIISRGIDIVMGIPFLVGAIVILNSFRDDDGFRIGGIWGVLTALTVLGWMSMARIMRSTAMQTKQSDYVTAARSLGASTGRLMFRHVLPNALTPLIVLATISLGVIISAEATLSFLGVGIQEPTISWGVMINQSLGRIRESLHPLLFPAGFVSITVLAFIMLGDAVRDALDPKLR</sequence>
<dbReference type="Pfam" id="PF00528">
    <property type="entry name" value="BPD_transp_1"/>
    <property type="match status" value="1"/>
</dbReference>
<feature type="compositionally biased region" description="Low complexity" evidence="8">
    <location>
        <begin position="1"/>
        <end position="12"/>
    </location>
</feature>
<dbReference type="PATRIC" id="fig|518642.7.peg.8187"/>
<dbReference type="GO" id="GO:0055085">
    <property type="term" value="P:transmembrane transport"/>
    <property type="evidence" value="ECO:0007669"/>
    <property type="project" value="InterPro"/>
</dbReference>
<reference evidence="10 11" key="1">
    <citation type="journal article" date="2016" name="Front. Microbiol.">
        <title>Comparative Genomics Analysis of Streptomyces Species Reveals Their Adaptation to the Marine Environment and Their Diversity at the Genomic Level.</title>
        <authorList>
            <person name="Tian X."/>
            <person name="Zhang Z."/>
            <person name="Yang T."/>
            <person name="Chen M."/>
            <person name="Li J."/>
            <person name="Chen F."/>
            <person name="Yang J."/>
            <person name="Li W."/>
            <person name="Zhang B."/>
            <person name="Zhang Z."/>
            <person name="Wu J."/>
            <person name="Zhang C."/>
            <person name="Long L."/>
            <person name="Xiao J."/>
        </authorList>
    </citation>
    <scope>NUCLEOTIDE SEQUENCE [LARGE SCALE GENOMIC DNA]</scope>
    <source>
        <strain evidence="10 11">SCSIO M10372</strain>
    </source>
</reference>
<dbReference type="Gene3D" id="1.10.3720.10">
    <property type="entry name" value="MetI-like"/>
    <property type="match status" value="1"/>
</dbReference>
<proteinExistence type="inferred from homology"/>
<feature type="transmembrane region" description="Helical" evidence="7">
    <location>
        <begin position="236"/>
        <end position="254"/>
    </location>
</feature>
<dbReference type="EMBL" id="LJGZ01000114">
    <property type="protein sequence ID" value="OEV14403.1"/>
    <property type="molecule type" value="Genomic_DNA"/>
</dbReference>
<dbReference type="AlphaFoldDB" id="A0A1E7LEL8"/>
<feature type="transmembrane region" description="Helical" evidence="7">
    <location>
        <begin position="177"/>
        <end position="197"/>
    </location>
</feature>
<keyword evidence="4 7" id="KW-0812">Transmembrane</keyword>
<gene>
    <name evidence="10" type="ORF">AN221_41605</name>
</gene>
<comment type="subcellular location">
    <subcellularLocation>
        <location evidence="1 7">Cell membrane</location>
        <topology evidence="1 7">Multi-pass membrane protein</topology>
    </subcellularLocation>
</comment>
<evidence type="ECO:0000313" key="11">
    <source>
        <dbReference type="Proteomes" id="UP000175971"/>
    </source>
</evidence>
<comment type="caution">
    <text evidence="10">The sequence shown here is derived from an EMBL/GenBank/DDBJ whole genome shotgun (WGS) entry which is preliminary data.</text>
</comment>
<feature type="transmembrane region" description="Helical" evidence="7">
    <location>
        <begin position="51"/>
        <end position="72"/>
    </location>
</feature>
<feature type="transmembrane region" description="Helical" evidence="7">
    <location>
        <begin position="290"/>
        <end position="311"/>
    </location>
</feature>
<evidence type="ECO:0000256" key="1">
    <source>
        <dbReference type="ARBA" id="ARBA00004651"/>
    </source>
</evidence>
<evidence type="ECO:0000256" key="4">
    <source>
        <dbReference type="ARBA" id="ARBA00022692"/>
    </source>
</evidence>
<dbReference type="CDD" id="cd06261">
    <property type="entry name" value="TM_PBP2"/>
    <property type="match status" value="1"/>
</dbReference>
<evidence type="ECO:0000313" key="10">
    <source>
        <dbReference type="EMBL" id="OEV14403.1"/>
    </source>
</evidence>
<keyword evidence="5 7" id="KW-1133">Transmembrane helix</keyword>
<dbReference type="GO" id="GO:0005886">
    <property type="term" value="C:plasma membrane"/>
    <property type="evidence" value="ECO:0007669"/>
    <property type="project" value="UniProtKB-SubCell"/>
</dbReference>